<sequence length="101" mass="10972">MAHQLDYVNPFTSGTGVIGTSAVPLASPQGDRGHAPPDPTLQTLGQGRRRARLRRESHYNYGACPGKKFACIIIRASVFDCGDDYHCCISENEKMFCKVGG</sequence>
<evidence type="ECO:0000313" key="3">
    <source>
        <dbReference type="Proteomes" id="UP001519460"/>
    </source>
</evidence>
<accession>A0ABD0L262</accession>
<reference evidence="2 3" key="1">
    <citation type="journal article" date="2023" name="Sci. Data">
        <title>Genome assembly of the Korean intertidal mud-creeper Batillaria attramentaria.</title>
        <authorList>
            <person name="Patra A.K."/>
            <person name="Ho P.T."/>
            <person name="Jun S."/>
            <person name="Lee S.J."/>
            <person name="Kim Y."/>
            <person name="Won Y.J."/>
        </authorList>
    </citation>
    <scope>NUCLEOTIDE SEQUENCE [LARGE SCALE GENOMIC DNA]</scope>
    <source>
        <strain evidence="2">Wonlab-2016</strain>
    </source>
</reference>
<dbReference type="EMBL" id="JACVVK020000091">
    <property type="protein sequence ID" value="KAK7493574.1"/>
    <property type="molecule type" value="Genomic_DNA"/>
</dbReference>
<evidence type="ECO:0000256" key="1">
    <source>
        <dbReference type="SAM" id="MobiDB-lite"/>
    </source>
</evidence>
<organism evidence="2 3">
    <name type="scientific">Batillaria attramentaria</name>
    <dbReference type="NCBI Taxonomy" id="370345"/>
    <lineage>
        <taxon>Eukaryota</taxon>
        <taxon>Metazoa</taxon>
        <taxon>Spiralia</taxon>
        <taxon>Lophotrochozoa</taxon>
        <taxon>Mollusca</taxon>
        <taxon>Gastropoda</taxon>
        <taxon>Caenogastropoda</taxon>
        <taxon>Sorbeoconcha</taxon>
        <taxon>Cerithioidea</taxon>
        <taxon>Batillariidae</taxon>
        <taxon>Batillaria</taxon>
    </lineage>
</organism>
<protein>
    <submittedName>
        <fullName evidence="2">Uncharacterized protein</fullName>
    </submittedName>
</protein>
<feature type="region of interest" description="Disordered" evidence="1">
    <location>
        <begin position="22"/>
        <end position="49"/>
    </location>
</feature>
<dbReference type="Proteomes" id="UP001519460">
    <property type="component" value="Unassembled WGS sequence"/>
</dbReference>
<dbReference type="AlphaFoldDB" id="A0ABD0L262"/>
<name>A0ABD0L262_9CAEN</name>
<proteinExistence type="predicted"/>
<gene>
    <name evidence="2" type="ORF">BaRGS_00015086</name>
</gene>
<evidence type="ECO:0000313" key="2">
    <source>
        <dbReference type="EMBL" id="KAK7493574.1"/>
    </source>
</evidence>
<keyword evidence="3" id="KW-1185">Reference proteome</keyword>
<comment type="caution">
    <text evidence="2">The sequence shown here is derived from an EMBL/GenBank/DDBJ whole genome shotgun (WGS) entry which is preliminary data.</text>
</comment>